<dbReference type="SUPFAM" id="SSF53098">
    <property type="entry name" value="Ribonuclease H-like"/>
    <property type="match status" value="1"/>
</dbReference>
<evidence type="ECO:0000313" key="2">
    <source>
        <dbReference type="EMBL" id="CAG8624028.1"/>
    </source>
</evidence>
<gene>
    <name evidence="2" type="ORF">DEBURN_LOCUS10487</name>
</gene>
<dbReference type="AlphaFoldDB" id="A0A9N9D2P8"/>
<dbReference type="Gene3D" id="3.40.50.2300">
    <property type="match status" value="1"/>
</dbReference>
<protein>
    <submittedName>
        <fullName evidence="2">2043_t:CDS:1</fullName>
    </submittedName>
</protein>
<organism evidence="2 3">
    <name type="scientific">Diversispora eburnea</name>
    <dbReference type="NCBI Taxonomy" id="1213867"/>
    <lineage>
        <taxon>Eukaryota</taxon>
        <taxon>Fungi</taxon>
        <taxon>Fungi incertae sedis</taxon>
        <taxon>Mucoromycota</taxon>
        <taxon>Glomeromycotina</taxon>
        <taxon>Glomeromycetes</taxon>
        <taxon>Diversisporales</taxon>
        <taxon>Diversisporaceae</taxon>
        <taxon>Diversispora</taxon>
    </lineage>
</organism>
<evidence type="ECO:0000259" key="1">
    <source>
        <dbReference type="PROSITE" id="PS50822"/>
    </source>
</evidence>
<proteinExistence type="predicted"/>
<evidence type="ECO:0000313" key="3">
    <source>
        <dbReference type="Proteomes" id="UP000789706"/>
    </source>
</evidence>
<keyword evidence="3" id="KW-1185">Reference proteome</keyword>
<dbReference type="InterPro" id="IPR003165">
    <property type="entry name" value="Piwi"/>
</dbReference>
<dbReference type="EMBL" id="CAJVPK010003163">
    <property type="protein sequence ID" value="CAG8624028.1"/>
    <property type="molecule type" value="Genomic_DNA"/>
</dbReference>
<feature type="domain" description="Piwi" evidence="1">
    <location>
        <begin position="47"/>
        <end position="343"/>
    </location>
</feature>
<dbReference type="PANTHER" id="PTHR22891">
    <property type="entry name" value="EUKARYOTIC TRANSLATION INITIATION FACTOR 2C"/>
    <property type="match status" value="1"/>
</dbReference>
<feature type="non-terminal residue" evidence="2">
    <location>
        <position position="391"/>
    </location>
</feature>
<dbReference type="SMART" id="SM00950">
    <property type="entry name" value="Piwi"/>
    <property type="match status" value="1"/>
</dbReference>
<dbReference type="PROSITE" id="PS50822">
    <property type="entry name" value="PIWI"/>
    <property type="match status" value="1"/>
</dbReference>
<name>A0A9N9D2P8_9GLOM</name>
<reference evidence="2" key="1">
    <citation type="submission" date="2021-06" db="EMBL/GenBank/DDBJ databases">
        <authorList>
            <person name="Kallberg Y."/>
            <person name="Tangrot J."/>
            <person name="Rosling A."/>
        </authorList>
    </citation>
    <scope>NUCLEOTIDE SEQUENCE</scope>
    <source>
        <strain evidence="2">AZ414A</strain>
    </source>
</reference>
<dbReference type="Pfam" id="PF02171">
    <property type="entry name" value="Piwi"/>
    <property type="match status" value="1"/>
</dbReference>
<dbReference type="InterPro" id="IPR036397">
    <property type="entry name" value="RNaseH_sf"/>
</dbReference>
<dbReference type="Gene3D" id="3.30.420.10">
    <property type="entry name" value="Ribonuclease H-like superfamily/Ribonuclease H"/>
    <property type="match status" value="1"/>
</dbReference>
<accession>A0A9N9D2P8</accession>
<dbReference type="OrthoDB" id="2328032at2759"/>
<sequence>VLSEKGIVIKSKPRILIETITTDNLVYKDIQKVNKKLKEATTNGEELVVCILDKKTTGNNSLYAVIKRTCLTIIGVMSQCFLWSNFKSEKRIRNVFSMSAPKLNTKLDNDNGRRCISSRSYKKANGYPSVAALCASMNSDATKYAARYRLNEILKNETIEELSEMTKELLVEFKKRNQYLPDHIIFYRDGVAEGQFEKIMKEEVKVLKDSLRDFYGKSGIQEPKITFTIMQKRHHMRCVPVNKDEAHPDTRNSLPGTIIDLKIVIEDEFSFFLLSQALVQNGTTARSAYYRILLNEGDFTADEIQQLTYNLCYLSARCNVSISQVAPACYAHHIANQARYLVKFSPYTVANTNRGKRGGHDINNSSRQKPRVKNGNWYRVMTNIENRMWFL</sequence>
<comment type="caution">
    <text evidence="2">The sequence shown here is derived from an EMBL/GenBank/DDBJ whole genome shotgun (WGS) entry which is preliminary data.</text>
</comment>
<dbReference type="GO" id="GO:0003676">
    <property type="term" value="F:nucleic acid binding"/>
    <property type="evidence" value="ECO:0007669"/>
    <property type="project" value="InterPro"/>
</dbReference>
<dbReference type="InterPro" id="IPR012337">
    <property type="entry name" value="RNaseH-like_sf"/>
</dbReference>
<dbReference type="Proteomes" id="UP000789706">
    <property type="component" value="Unassembled WGS sequence"/>
</dbReference>